<dbReference type="FunFam" id="3.90.550.50:FF:000006">
    <property type="entry name" value="Fringe-related protein-like"/>
    <property type="match status" value="1"/>
</dbReference>
<reference evidence="1 2" key="1">
    <citation type="submission" date="2023-10" db="EMBL/GenBank/DDBJ databases">
        <title>Chromosome-scale genome assembly provides insights into flower coloration mechanisms of Canna indica.</title>
        <authorList>
            <person name="Li C."/>
        </authorList>
    </citation>
    <scope>NUCLEOTIDE SEQUENCE [LARGE SCALE GENOMIC DNA]</scope>
    <source>
        <tissue evidence="1">Flower</tissue>
    </source>
</reference>
<sequence>MPWPSLTNLLRTISSPPLLRALILSAAFLLFFLLLSPNPLFRPHTGAAPTAVSAHAPTSPSHLLFGIASSARSWPRRKPYLRLWWRPGLLHGTVFLDSPIASDGDDPRLPPTRVSADTSRFPYAFERGLRSAVRVARIVKELVDGVVGNGSSDDADIRWVVLGDDDTVFFPDNLAGTLTKYDWKRWYYVGGRSESVEQNAKHSFSMAFGGGGFAISFPLAKVLASALDSCLVRYAHLYGSDDRVFSCLAELGVGLTHEPGFHQVDVHGDIFGILSAHPLTPLISLHHIDRVEPLFPGMTRMAALEHLSKAVDIDPGRILQQAVCYDSLKLLTISISWGYAVQVFEGNQLLTDLLSVPKTFTSWKRGRDASLGSYMFNTKEPDKDPCKRPNVYYLKSVVLHKNRAQSNYTRDALGNCQKRKSTMKDLKQIIVFSQRLYHQPGEAIRRECCEVLQTSSETVMEIDIRKCKDGELIAMHR</sequence>
<gene>
    <name evidence="1" type="ORF">Cni_G05160</name>
</gene>
<protein>
    <recommendedName>
        <fullName evidence="3">Transferring glycosyl group transferase</fullName>
    </recommendedName>
</protein>
<dbReference type="PANTHER" id="PTHR10811">
    <property type="entry name" value="FRINGE-RELATED"/>
    <property type="match status" value="1"/>
</dbReference>
<dbReference type="Pfam" id="PF04646">
    <property type="entry name" value="DUF604"/>
    <property type="match status" value="1"/>
</dbReference>
<evidence type="ECO:0000313" key="1">
    <source>
        <dbReference type="EMBL" id="WOK96453.1"/>
    </source>
</evidence>
<accession>A0AAQ3JU13</accession>
<dbReference type="EMBL" id="CP136891">
    <property type="protein sequence ID" value="WOK96453.1"/>
    <property type="molecule type" value="Genomic_DNA"/>
</dbReference>
<organism evidence="1 2">
    <name type="scientific">Canna indica</name>
    <name type="common">Indian-shot</name>
    <dbReference type="NCBI Taxonomy" id="4628"/>
    <lineage>
        <taxon>Eukaryota</taxon>
        <taxon>Viridiplantae</taxon>
        <taxon>Streptophyta</taxon>
        <taxon>Embryophyta</taxon>
        <taxon>Tracheophyta</taxon>
        <taxon>Spermatophyta</taxon>
        <taxon>Magnoliopsida</taxon>
        <taxon>Liliopsida</taxon>
        <taxon>Zingiberales</taxon>
        <taxon>Cannaceae</taxon>
        <taxon>Canna</taxon>
    </lineage>
</organism>
<dbReference type="Gene3D" id="3.90.550.50">
    <property type="match status" value="1"/>
</dbReference>
<evidence type="ECO:0000313" key="2">
    <source>
        <dbReference type="Proteomes" id="UP001327560"/>
    </source>
</evidence>
<name>A0AAQ3JU13_9LILI</name>
<evidence type="ECO:0008006" key="3">
    <source>
        <dbReference type="Google" id="ProtNLM"/>
    </source>
</evidence>
<dbReference type="AlphaFoldDB" id="A0AAQ3JU13"/>
<proteinExistence type="predicted"/>
<dbReference type="Proteomes" id="UP001327560">
    <property type="component" value="Chromosome 2"/>
</dbReference>
<dbReference type="InterPro" id="IPR006740">
    <property type="entry name" value="DUF604"/>
</dbReference>
<keyword evidence="2" id="KW-1185">Reference proteome</keyword>